<keyword evidence="1" id="KW-0732">Signal</keyword>
<sequence length="308" mass="34922">MLLLLVVVSLMAGEAMGGAMGSSSSGYYTTPASYYTTKAPEYYTTKKAEYYTTTYAAPCYYYHLPVAPVHEYELPTAFRCNGASDPTPLPLVNYFIECFIPFFGLSKKLRLQARSQLEETGDESFAPLTKTSREENSHVSHLNIVEDAKGRQSLPMLPQPSQLCAVLSNCNPKGIIFHRLQQWFTYPFPSLMIYTKVLFVICTLNSKSSSISDICYCNEFCYRPNGFPSTVFAVDELFRTSSYGLTRSFGTCCCNVYVFRRYHTCPCANELSDFWYANKLLRCWYDELYHSGTISRGHNHLCQSGGYE</sequence>
<evidence type="ECO:0000256" key="1">
    <source>
        <dbReference type="SAM" id="SignalP"/>
    </source>
</evidence>
<dbReference type="EMBL" id="LRGB01002361">
    <property type="protein sequence ID" value="KZS08103.1"/>
    <property type="molecule type" value="Genomic_DNA"/>
</dbReference>
<feature type="signal peptide" evidence="1">
    <location>
        <begin position="1"/>
        <end position="17"/>
    </location>
</feature>
<protein>
    <submittedName>
        <fullName evidence="2">Uncharacterized protein</fullName>
    </submittedName>
</protein>
<proteinExistence type="predicted"/>
<organism evidence="2 3">
    <name type="scientific">Daphnia magna</name>
    <dbReference type="NCBI Taxonomy" id="35525"/>
    <lineage>
        <taxon>Eukaryota</taxon>
        <taxon>Metazoa</taxon>
        <taxon>Ecdysozoa</taxon>
        <taxon>Arthropoda</taxon>
        <taxon>Crustacea</taxon>
        <taxon>Branchiopoda</taxon>
        <taxon>Diplostraca</taxon>
        <taxon>Cladocera</taxon>
        <taxon>Anomopoda</taxon>
        <taxon>Daphniidae</taxon>
        <taxon>Daphnia</taxon>
    </lineage>
</organism>
<evidence type="ECO:0000313" key="3">
    <source>
        <dbReference type="Proteomes" id="UP000076858"/>
    </source>
</evidence>
<accession>A0A162F323</accession>
<keyword evidence="3" id="KW-1185">Reference proteome</keyword>
<dbReference type="Proteomes" id="UP000076858">
    <property type="component" value="Unassembled WGS sequence"/>
</dbReference>
<dbReference type="AlphaFoldDB" id="A0A162F323"/>
<gene>
    <name evidence="2" type="ORF">APZ42_028050</name>
</gene>
<feature type="chain" id="PRO_5007834707" evidence="1">
    <location>
        <begin position="18"/>
        <end position="308"/>
    </location>
</feature>
<reference evidence="2 3" key="1">
    <citation type="submission" date="2016-03" db="EMBL/GenBank/DDBJ databases">
        <title>EvidentialGene: Evidence-directed Construction of Genes on Genomes.</title>
        <authorList>
            <person name="Gilbert D.G."/>
            <person name="Choi J.-H."/>
            <person name="Mockaitis K."/>
            <person name="Colbourne J."/>
            <person name="Pfrender M."/>
        </authorList>
    </citation>
    <scope>NUCLEOTIDE SEQUENCE [LARGE SCALE GENOMIC DNA]</scope>
    <source>
        <strain evidence="2 3">Xinb3</strain>
        <tissue evidence="2">Complete organism</tissue>
    </source>
</reference>
<name>A0A162F323_9CRUS</name>
<comment type="caution">
    <text evidence="2">The sequence shown here is derived from an EMBL/GenBank/DDBJ whole genome shotgun (WGS) entry which is preliminary data.</text>
</comment>
<evidence type="ECO:0000313" key="2">
    <source>
        <dbReference type="EMBL" id="KZS08103.1"/>
    </source>
</evidence>